<protein>
    <submittedName>
        <fullName evidence="2">Uncharacterized protein (TIGR03086 family)</fullName>
    </submittedName>
</protein>
<feature type="domain" description="Mycothiol-dependent maleylpyruvate isomerase metal-binding" evidence="1">
    <location>
        <begin position="59"/>
        <end position="174"/>
    </location>
</feature>
<keyword evidence="3" id="KW-1185">Reference proteome</keyword>
<dbReference type="NCBIfam" id="TIGR03086">
    <property type="entry name" value="TIGR03086 family metal-binding protein"/>
    <property type="match status" value="1"/>
</dbReference>
<evidence type="ECO:0000313" key="3">
    <source>
        <dbReference type="Proteomes" id="UP000585836"/>
    </source>
</evidence>
<sequence length="302" mass="31073">MIAFAVTHQSVFPTPEHHPAATALASPALGVGREKEGCHMLPATRVKQLAQSIDLVVEAVHTSPVDQYHSPTPCSAWTVKDLVNHIAMMLLMTRDAGTRTASDPSLLTANPVPLLAGRPESEWALLVAGSAEPAARAWSEPAAWEGEASLGEARMPATALGGILIAECAVHAWDTAAATGQRLTIPASLAEATFATYSREAPRMRSLGLLGTQHGVRQGPGADLVVTDADGRSDAEGPPGPPCGLAGAAETASKAVADSCVSRCVRGLAEHGTRETGGGVVGNVHVERKVAATASSTRGKQA</sequence>
<comment type="caution">
    <text evidence="2">The sequence shown here is derived from an EMBL/GenBank/DDBJ whole genome shotgun (WGS) entry which is preliminary data.</text>
</comment>
<reference evidence="2 3" key="1">
    <citation type="submission" date="2020-08" db="EMBL/GenBank/DDBJ databases">
        <title>Genomic Encyclopedia of Type Strains, Phase III (KMG-III): the genomes of soil and plant-associated and newly described type strains.</title>
        <authorList>
            <person name="Whitman W."/>
        </authorList>
    </citation>
    <scope>NUCLEOTIDE SEQUENCE [LARGE SCALE GENOMIC DNA]</scope>
    <source>
        <strain evidence="2 3">CECT 3313</strain>
    </source>
</reference>
<proteinExistence type="predicted"/>
<dbReference type="InterPro" id="IPR034660">
    <property type="entry name" value="DinB/YfiT-like"/>
</dbReference>
<dbReference type="SUPFAM" id="SSF109854">
    <property type="entry name" value="DinB/YfiT-like putative metalloenzymes"/>
    <property type="match status" value="1"/>
</dbReference>
<dbReference type="Pfam" id="PF11716">
    <property type="entry name" value="MDMPI_N"/>
    <property type="match status" value="1"/>
</dbReference>
<dbReference type="InterPro" id="IPR024344">
    <property type="entry name" value="MDMPI_metal-binding"/>
</dbReference>
<name>A0A7W9PPX4_9ACTN</name>
<organism evidence="2 3">
    <name type="scientific">Streptomyces echinatus</name>
    <dbReference type="NCBI Taxonomy" id="67293"/>
    <lineage>
        <taxon>Bacteria</taxon>
        <taxon>Bacillati</taxon>
        <taxon>Actinomycetota</taxon>
        <taxon>Actinomycetes</taxon>
        <taxon>Kitasatosporales</taxon>
        <taxon>Streptomycetaceae</taxon>
        <taxon>Streptomyces</taxon>
    </lineage>
</organism>
<dbReference type="NCBIfam" id="TIGR03083">
    <property type="entry name" value="maleylpyruvate isomerase family mycothiol-dependent enzyme"/>
    <property type="match status" value="1"/>
</dbReference>
<dbReference type="GO" id="GO:0046872">
    <property type="term" value="F:metal ion binding"/>
    <property type="evidence" value="ECO:0007669"/>
    <property type="project" value="InterPro"/>
</dbReference>
<dbReference type="Gene3D" id="1.20.120.450">
    <property type="entry name" value="dinb family like domain"/>
    <property type="match status" value="1"/>
</dbReference>
<dbReference type="AlphaFoldDB" id="A0A7W9PPX4"/>
<gene>
    <name evidence="2" type="ORF">FHS34_001110</name>
</gene>
<evidence type="ECO:0000313" key="2">
    <source>
        <dbReference type="EMBL" id="MBB5925656.1"/>
    </source>
</evidence>
<accession>A0A7W9PPX4</accession>
<evidence type="ECO:0000259" key="1">
    <source>
        <dbReference type="Pfam" id="PF11716"/>
    </source>
</evidence>
<dbReference type="InterPro" id="IPR017520">
    <property type="entry name" value="CHP03086"/>
</dbReference>
<dbReference type="EMBL" id="JACHJK010000002">
    <property type="protein sequence ID" value="MBB5925656.1"/>
    <property type="molecule type" value="Genomic_DNA"/>
</dbReference>
<dbReference type="Proteomes" id="UP000585836">
    <property type="component" value="Unassembled WGS sequence"/>
</dbReference>
<dbReference type="InterPro" id="IPR017517">
    <property type="entry name" value="Maleyloyr_isom"/>
</dbReference>